<dbReference type="EMBL" id="JBFOLJ010000004">
    <property type="protein sequence ID" value="KAL2545281.1"/>
    <property type="molecule type" value="Genomic_DNA"/>
</dbReference>
<proteinExistence type="predicted"/>
<feature type="compositionally biased region" description="Low complexity" evidence="1">
    <location>
        <begin position="18"/>
        <end position="40"/>
    </location>
</feature>
<evidence type="ECO:0000256" key="1">
    <source>
        <dbReference type="SAM" id="MobiDB-lite"/>
    </source>
</evidence>
<protein>
    <submittedName>
        <fullName evidence="2">Uncharacterized protein</fullName>
    </submittedName>
</protein>
<gene>
    <name evidence="2" type="ORF">Fot_14514</name>
</gene>
<dbReference type="Proteomes" id="UP001604277">
    <property type="component" value="Unassembled WGS sequence"/>
</dbReference>
<organism evidence="2 3">
    <name type="scientific">Forsythia ovata</name>
    <dbReference type="NCBI Taxonomy" id="205694"/>
    <lineage>
        <taxon>Eukaryota</taxon>
        <taxon>Viridiplantae</taxon>
        <taxon>Streptophyta</taxon>
        <taxon>Embryophyta</taxon>
        <taxon>Tracheophyta</taxon>
        <taxon>Spermatophyta</taxon>
        <taxon>Magnoliopsida</taxon>
        <taxon>eudicotyledons</taxon>
        <taxon>Gunneridae</taxon>
        <taxon>Pentapetalae</taxon>
        <taxon>asterids</taxon>
        <taxon>lamiids</taxon>
        <taxon>Lamiales</taxon>
        <taxon>Oleaceae</taxon>
        <taxon>Forsythieae</taxon>
        <taxon>Forsythia</taxon>
    </lineage>
</organism>
<sequence>MKMVLANVHSPRTPLSKTTMVESSRASSSSTSASMESKSTWRQKEVSKKIVAEWKINVATTGDWTLSKKSHAHPTSDKAPLKGFLKTSQDELSGIGRCGTPEPCEVLDRSNHNVVGSGIAGGLRDVPHHKTED</sequence>
<keyword evidence="3" id="KW-1185">Reference proteome</keyword>
<evidence type="ECO:0000313" key="3">
    <source>
        <dbReference type="Proteomes" id="UP001604277"/>
    </source>
</evidence>
<comment type="caution">
    <text evidence="2">The sequence shown here is derived from an EMBL/GenBank/DDBJ whole genome shotgun (WGS) entry which is preliminary data.</text>
</comment>
<reference evidence="3" key="1">
    <citation type="submission" date="2024-07" db="EMBL/GenBank/DDBJ databases">
        <title>Two chromosome-level genome assemblies of Korean endemic species Abeliophyllum distichum and Forsythia ovata (Oleaceae).</title>
        <authorList>
            <person name="Jang H."/>
        </authorList>
    </citation>
    <scope>NUCLEOTIDE SEQUENCE [LARGE SCALE GENOMIC DNA]</scope>
</reference>
<accession>A0ABD1W6I9</accession>
<feature type="region of interest" description="Disordered" evidence="1">
    <location>
        <begin position="112"/>
        <end position="133"/>
    </location>
</feature>
<evidence type="ECO:0000313" key="2">
    <source>
        <dbReference type="EMBL" id="KAL2545281.1"/>
    </source>
</evidence>
<feature type="region of interest" description="Disordered" evidence="1">
    <location>
        <begin position="1"/>
        <end position="44"/>
    </location>
</feature>
<name>A0ABD1W6I9_9LAMI</name>
<dbReference type="AlphaFoldDB" id="A0ABD1W6I9"/>